<proteinExistence type="predicted"/>
<gene>
    <name evidence="1" type="ORF">O0I10_006991</name>
</gene>
<dbReference type="EMBL" id="JARTCD010000033">
    <property type="protein sequence ID" value="KAJ8657176.1"/>
    <property type="molecule type" value="Genomic_DNA"/>
</dbReference>
<dbReference type="AlphaFoldDB" id="A0AAD7V3T2"/>
<keyword evidence="2" id="KW-1185">Reference proteome</keyword>
<dbReference type="GeneID" id="83214400"/>
<dbReference type="Proteomes" id="UP001234581">
    <property type="component" value="Unassembled WGS sequence"/>
</dbReference>
<name>A0AAD7V3T2_9FUNG</name>
<organism evidence="1 2">
    <name type="scientific">Lichtheimia ornata</name>
    <dbReference type="NCBI Taxonomy" id="688661"/>
    <lineage>
        <taxon>Eukaryota</taxon>
        <taxon>Fungi</taxon>
        <taxon>Fungi incertae sedis</taxon>
        <taxon>Mucoromycota</taxon>
        <taxon>Mucoromycotina</taxon>
        <taxon>Mucoromycetes</taxon>
        <taxon>Mucorales</taxon>
        <taxon>Lichtheimiaceae</taxon>
        <taxon>Lichtheimia</taxon>
    </lineage>
</organism>
<comment type="caution">
    <text evidence="1">The sequence shown here is derived from an EMBL/GenBank/DDBJ whole genome shotgun (WGS) entry which is preliminary data.</text>
</comment>
<sequence>MDGIKCSDEESWNVALVTCRVVVSRNDGSCHVDTAEDGDDGLDDIEELAHIFDKRCFTVMDGIGVLDSMDSAATLRSWMKYDYGGSNQEHNDTVIPIPSM</sequence>
<dbReference type="RefSeq" id="XP_058342089.1">
    <property type="nucleotide sequence ID" value="XM_058487012.1"/>
</dbReference>
<reference evidence="1 2" key="1">
    <citation type="submission" date="2023-03" db="EMBL/GenBank/DDBJ databases">
        <title>Genome sequence of Lichtheimia ornata CBS 291.66.</title>
        <authorList>
            <person name="Mohabir J.T."/>
            <person name="Shea T.P."/>
            <person name="Kurbessoian T."/>
            <person name="Berby B."/>
            <person name="Fontaine J."/>
            <person name="Livny J."/>
            <person name="Gnirke A."/>
            <person name="Stajich J.E."/>
            <person name="Cuomo C.A."/>
        </authorList>
    </citation>
    <scope>NUCLEOTIDE SEQUENCE [LARGE SCALE GENOMIC DNA]</scope>
    <source>
        <strain evidence="1">CBS 291.66</strain>
    </source>
</reference>
<evidence type="ECO:0000313" key="1">
    <source>
        <dbReference type="EMBL" id="KAJ8657176.1"/>
    </source>
</evidence>
<accession>A0AAD7V3T2</accession>
<protein>
    <submittedName>
        <fullName evidence="1">Uncharacterized protein</fullName>
    </submittedName>
</protein>
<evidence type="ECO:0000313" key="2">
    <source>
        <dbReference type="Proteomes" id="UP001234581"/>
    </source>
</evidence>